<feature type="transmembrane region" description="Helical" evidence="2">
    <location>
        <begin position="85"/>
        <end position="106"/>
    </location>
</feature>
<evidence type="ECO:0000256" key="1">
    <source>
        <dbReference type="SAM" id="MobiDB-lite"/>
    </source>
</evidence>
<feature type="transmembrane region" description="Helical" evidence="2">
    <location>
        <begin position="112"/>
        <end position="130"/>
    </location>
</feature>
<feature type="chain" id="PRO_5039266246" description="Transglutaminase-like domain-containing protein" evidence="3">
    <location>
        <begin position="20"/>
        <end position="757"/>
    </location>
</feature>
<dbReference type="STRING" id="1683.Bang102_000225"/>
<dbReference type="PATRIC" id="fig|518635.7.peg.1264"/>
<dbReference type="InterPro" id="IPR002931">
    <property type="entry name" value="Transglutaminase-like"/>
</dbReference>
<protein>
    <recommendedName>
        <fullName evidence="4">Transglutaminase-like domain-containing protein</fullName>
    </recommendedName>
</protein>
<dbReference type="EMBL" id="ABYS02000009">
    <property type="protein sequence ID" value="EEP20839.1"/>
    <property type="molecule type" value="Genomic_DNA"/>
</dbReference>
<evidence type="ECO:0000313" key="5">
    <source>
        <dbReference type="EMBL" id="EEP20839.1"/>
    </source>
</evidence>
<dbReference type="eggNOG" id="COG1305">
    <property type="taxonomic scope" value="Bacteria"/>
</dbReference>
<feature type="transmembrane region" description="Helical" evidence="2">
    <location>
        <begin position="142"/>
        <end position="163"/>
    </location>
</feature>
<dbReference type="Gene3D" id="3.10.620.30">
    <property type="match status" value="1"/>
</dbReference>
<dbReference type="InterPro" id="IPR052901">
    <property type="entry name" value="Bact_TGase-like"/>
</dbReference>
<dbReference type="Pfam" id="PF01841">
    <property type="entry name" value="Transglut_core"/>
    <property type="match status" value="1"/>
</dbReference>
<feature type="compositionally biased region" description="Low complexity" evidence="1">
    <location>
        <begin position="256"/>
        <end position="267"/>
    </location>
</feature>
<comment type="caution">
    <text evidence="5">The sequence shown here is derived from an EMBL/GenBank/DDBJ whole genome shotgun (WGS) entry which is preliminary data.</text>
</comment>
<feature type="region of interest" description="Disordered" evidence="1">
    <location>
        <begin position="725"/>
        <end position="757"/>
    </location>
</feature>
<evidence type="ECO:0000259" key="4">
    <source>
        <dbReference type="Pfam" id="PF01841"/>
    </source>
</evidence>
<evidence type="ECO:0000256" key="2">
    <source>
        <dbReference type="SAM" id="Phobius"/>
    </source>
</evidence>
<dbReference type="AlphaFoldDB" id="C4FGE3"/>
<keyword evidence="2" id="KW-0472">Membrane</keyword>
<feature type="signal peptide" evidence="3">
    <location>
        <begin position="1"/>
        <end position="19"/>
    </location>
</feature>
<evidence type="ECO:0000313" key="6">
    <source>
        <dbReference type="Proteomes" id="UP000006408"/>
    </source>
</evidence>
<feature type="region of interest" description="Disordered" evidence="1">
    <location>
        <begin position="243"/>
        <end position="274"/>
    </location>
</feature>
<name>C4FGE3_9BIFI</name>
<keyword evidence="6" id="KW-1185">Reference proteome</keyword>
<keyword evidence="2" id="KW-0812">Transmembrane</keyword>
<accession>C4FGE3</accession>
<feature type="domain" description="Transglutaminase-like" evidence="4">
    <location>
        <begin position="374"/>
        <end position="505"/>
    </location>
</feature>
<feature type="compositionally biased region" description="Polar residues" evidence="1">
    <location>
        <begin position="747"/>
        <end position="757"/>
    </location>
</feature>
<dbReference type="SUPFAM" id="SSF54001">
    <property type="entry name" value="Cysteine proteinases"/>
    <property type="match status" value="1"/>
</dbReference>
<dbReference type="InterPro" id="IPR038765">
    <property type="entry name" value="Papain-like_cys_pep_sf"/>
</dbReference>
<feature type="transmembrane region" description="Helical" evidence="2">
    <location>
        <begin position="61"/>
        <end position="78"/>
    </location>
</feature>
<dbReference type="PANTHER" id="PTHR42736">
    <property type="entry name" value="PROTEIN-GLUTAMINE GAMMA-GLUTAMYLTRANSFERASE"/>
    <property type="match status" value="1"/>
</dbReference>
<feature type="region of interest" description="Disordered" evidence="1">
    <location>
        <begin position="508"/>
        <end position="561"/>
    </location>
</feature>
<dbReference type="HOGENOM" id="CLU_012121_2_0_11"/>
<feature type="transmembrane region" description="Helical" evidence="2">
    <location>
        <begin position="569"/>
        <end position="597"/>
    </location>
</feature>
<feature type="compositionally biased region" description="Polar residues" evidence="1">
    <location>
        <begin position="520"/>
        <end position="536"/>
    </location>
</feature>
<reference evidence="5" key="1">
    <citation type="submission" date="2009-04" db="EMBL/GenBank/DDBJ databases">
        <authorList>
            <person name="Weinstock G."/>
            <person name="Sodergren E."/>
            <person name="Clifton S."/>
            <person name="Fulton L."/>
            <person name="Fulton B."/>
            <person name="Courtney L."/>
            <person name="Fronick C."/>
            <person name="Harrison M."/>
            <person name="Strong C."/>
            <person name="Farmer C."/>
            <person name="Delahaunty K."/>
            <person name="Markovic C."/>
            <person name="Hall O."/>
            <person name="Minx P."/>
            <person name="Tomlinson C."/>
            <person name="Mitreva M."/>
            <person name="Nelson J."/>
            <person name="Hou S."/>
            <person name="Wollam A."/>
            <person name="Pepin K.H."/>
            <person name="Johnson M."/>
            <person name="Bhonagiri V."/>
            <person name="Nash W.E."/>
            <person name="Warren W."/>
            <person name="Chinwalla A."/>
            <person name="Mardis E.R."/>
            <person name="Wilson R.K."/>
        </authorList>
    </citation>
    <scope>NUCLEOTIDE SEQUENCE [LARGE SCALE GENOMIC DNA]</scope>
    <source>
        <strain evidence="5">DSM 20098</strain>
    </source>
</reference>
<sequence length="757" mass="81188">MATLAFMMLCQFLIGPALVFPGVTGDTAAFAVGTITQRWNQLLASYKYLISATPPVGTDAMSLPAVWTMALWCALAASSAALSHIAGFGVAPAIPILVTFALSALLGTKDGWHAGLLGAAAIAVLLPWTAARCGWRRPRRWLASLLVLTLALGAGLGSCRLMPHHRFVLRDHYEPPLIMRDTTSPLAGMRTFVKEHRNDTILTAYDLPAATPVRMAVMTCFDGNVWNVAGCADERGTATYRVMGSGASDTTKSDTTKSSTAKSDTTAYSAETGTASGNGTTVTFAIGKGLSGHSWLPIAGTPNGITMQGHADRRNLFYSAETNAAIYPTGMEEGMVYTVGTMLRPIPKNTDIAAAVGAKTTVSSADSVPREIGALASGIAGGQTTGGAMALALSTWLHSEGWFSHGLQGEHPSMAGHGSHRLLSMLQGSGMVGDGEQYASLMALMARELGLPSRVVLGVIPKDGNGMLSSTRAKQIDGHTVTEFTGNDIEAWVEIELERFGWVPFFPTPKETKTPDESQDLTPTSVESPLVRSSPSLADPLREERDPPDQAQQRERNTSASEKPRAWHAFLRIAGVVVLCLGPVWLVGIAAGLALLYNAFRVRRARRIPVPRLCMAAGWRMLVEHLRHTDLADVPLNRTRRMQASIIERQCPAIAGMVRQLADAADAAAFADAQATATDAVAYWRQLDQVRSAASASLTPAHRWLALTTPLPLRPQRFARSVAQRLRPAAQSRIVQAQRRGSRTRRQANATEHTNKH</sequence>
<dbReference type="Proteomes" id="UP000006408">
    <property type="component" value="Unassembled WGS sequence"/>
</dbReference>
<organism evidence="5 6">
    <name type="scientific">Bifidobacterium angulatum DSM 20098 = JCM 7096</name>
    <dbReference type="NCBI Taxonomy" id="518635"/>
    <lineage>
        <taxon>Bacteria</taxon>
        <taxon>Bacillati</taxon>
        <taxon>Actinomycetota</taxon>
        <taxon>Actinomycetes</taxon>
        <taxon>Bifidobacteriales</taxon>
        <taxon>Bifidobacteriaceae</taxon>
        <taxon>Bifidobacterium</taxon>
    </lineage>
</organism>
<dbReference type="PANTHER" id="PTHR42736:SF1">
    <property type="entry name" value="PROTEIN-GLUTAMINE GAMMA-GLUTAMYLTRANSFERASE"/>
    <property type="match status" value="1"/>
</dbReference>
<keyword evidence="3" id="KW-0732">Signal</keyword>
<keyword evidence="2" id="KW-1133">Transmembrane helix</keyword>
<feature type="compositionally biased region" description="Basic and acidic residues" evidence="1">
    <location>
        <begin position="540"/>
        <end position="561"/>
    </location>
</feature>
<proteinExistence type="predicted"/>
<gene>
    <name evidence="5" type="ORF">BIFANG_03413</name>
</gene>
<evidence type="ECO:0000256" key="3">
    <source>
        <dbReference type="SAM" id="SignalP"/>
    </source>
</evidence>